<protein>
    <submittedName>
        <fullName evidence="1">Uncharacterized protein</fullName>
    </submittedName>
</protein>
<dbReference type="RefSeq" id="WP_158204758.1">
    <property type="nucleotide sequence ID" value="NZ_WSZK01000017.1"/>
</dbReference>
<comment type="caution">
    <text evidence="1">The sequence shown here is derived from an EMBL/GenBank/DDBJ whole genome shotgun (WGS) entry which is preliminary data.</text>
</comment>
<organism evidence="1 2">
    <name type="scientific">Halomarina oriensis</name>
    <dbReference type="NCBI Taxonomy" id="671145"/>
    <lineage>
        <taxon>Archaea</taxon>
        <taxon>Methanobacteriati</taxon>
        <taxon>Methanobacteriota</taxon>
        <taxon>Stenosarchaea group</taxon>
        <taxon>Halobacteria</taxon>
        <taxon>Halobacteriales</taxon>
        <taxon>Natronomonadaceae</taxon>
        <taxon>Halomarina</taxon>
    </lineage>
</organism>
<dbReference type="AlphaFoldDB" id="A0A6B0GNI2"/>
<evidence type="ECO:0000313" key="1">
    <source>
        <dbReference type="EMBL" id="MWG35069.1"/>
    </source>
</evidence>
<dbReference type="InterPro" id="IPR043900">
    <property type="entry name" value="DUF5788"/>
</dbReference>
<dbReference type="OrthoDB" id="137027at2157"/>
<dbReference type="EMBL" id="WSZK01000017">
    <property type="protein sequence ID" value="MWG35069.1"/>
    <property type="molecule type" value="Genomic_DNA"/>
</dbReference>
<dbReference type="Proteomes" id="UP000451471">
    <property type="component" value="Unassembled WGS sequence"/>
</dbReference>
<sequence length="132" mass="14978">MDELTRQRLLDRIGRPSKTVGVAMPDELTVDGTTIDPNELVFECSKLETIPDAEREQLESAKKTLRRERLRRKQRIADGDVTVEEGEALATQIHGLDRALNALEELDTPSFGEELRQKKLDDARELLALVRL</sequence>
<name>A0A6B0GNI2_9EURY</name>
<proteinExistence type="predicted"/>
<gene>
    <name evidence="1" type="ORF">GQS65_11320</name>
</gene>
<evidence type="ECO:0000313" key="2">
    <source>
        <dbReference type="Proteomes" id="UP000451471"/>
    </source>
</evidence>
<keyword evidence="2" id="KW-1185">Reference proteome</keyword>
<dbReference type="Pfam" id="PF19101">
    <property type="entry name" value="DUF5788"/>
    <property type="match status" value="1"/>
</dbReference>
<accession>A0A6B0GNI2</accession>
<reference evidence="1 2" key="1">
    <citation type="submission" date="2019-12" db="EMBL/GenBank/DDBJ databases">
        <title>Halocatena pleomorpha gen. nov. sp. nov., an extremely halophilic archaeon of family Halobacteriaceae isolated from saltpan soil.</title>
        <authorList>
            <person name="Pal Y."/>
            <person name="Verma A."/>
            <person name="Krishnamurthi S."/>
            <person name="Kumar P."/>
        </authorList>
    </citation>
    <scope>NUCLEOTIDE SEQUENCE [LARGE SCALE GENOMIC DNA]</scope>
    <source>
        <strain evidence="1 2">JCM 16495</strain>
    </source>
</reference>